<dbReference type="EMBL" id="JACGWS010000017">
    <property type="protein sequence ID" value="MBC8757204.1"/>
    <property type="molecule type" value="Genomic_DNA"/>
</dbReference>
<keyword evidence="2" id="KW-1185">Reference proteome</keyword>
<name>A0ABR7QFX9_9FLAO</name>
<sequence>MKTFIPLLFLFSLVSCSSSKNQHNLNVVYITKQMFYSQSNHNDDRKTSFLIKSKGLKQKNFDFTSFNLLYFMGEIRRKRAIADTGFSSLLENSKVLKSIEFITDSNTIYAYYWNESSSYSYKSKGFESSIKSEEIKDINPGFNTIKEKIDNGKIEETLNFLKEINFSHRSITYILSSYTFKGNKIVKTAFSIY</sequence>
<proteinExistence type="predicted"/>
<reference evidence="1 2" key="1">
    <citation type="submission" date="2020-07" db="EMBL/GenBank/DDBJ databases">
        <title>Description of Kordia aestuariivivens sp. nov., isolated from a tidal flat.</title>
        <authorList>
            <person name="Park S."/>
            <person name="Yoon J.-H."/>
        </authorList>
    </citation>
    <scope>NUCLEOTIDE SEQUENCE [LARGE SCALE GENOMIC DNA]</scope>
    <source>
        <strain evidence="1 2">YSTF-M3</strain>
    </source>
</reference>
<dbReference type="RefSeq" id="WP_187564247.1">
    <property type="nucleotide sequence ID" value="NZ_JACGWS010000017.1"/>
</dbReference>
<dbReference type="Proteomes" id="UP000619238">
    <property type="component" value="Unassembled WGS sequence"/>
</dbReference>
<dbReference type="PROSITE" id="PS51257">
    <property type="entry name" value="PROKAR_LIPOPROTEIN"/>
    <property type="match status" value="1"/>
</dbReference>
<protein>
    <recommendedName>
        <fullName evidence="3">Lipoprotein</fullName>
    </recommendedName>
</protein>
<organism evidence="1 2">
    <name type="scientific">Kordia aestuariivivens</name>
    <dbReference type="NCBI Taxonomy" id="2759037"/>
    <lineage>
        <taxon>Bacteria</taxon>
        <taxon>Pseudomonadati</taxon>
        <taxon>Bacteroidota</taxon>
        <taxon>Flavobacteriia</taxon>
        <taxon>Flavobacteriales</taxon>
        <taxon>Flavobacteriaceae</taxon>
        <taxon>Kordia</taxon>
    </lineage>
</organism>
<accession>A0ABR7QFX9</accession>
<gene>
    <name evidence="1" type="ORF">H2O64_21215</name>
</gene>
<evidence type="ECO:0000313" key="1">
    <source>
        <dbReference type="EMBL" id="MBC8757204.1"/>
    </source>
</evidence>
<comment type="caution">
    <text evidence="1">The sequence shown here is derived from an EMBL/GenBank/DDBJ whole genome shotgun (WGS) entry which is preliminary data.</text>
</comment>
<evidence type="ECO:0000313" key="2">
    <source>
        <dbReference type="Proteomes" id="UP000619238"/>
    </source>
</evidence>
<evidence type="ECO:0008006" key="3">
    <source>
        <dbReference type="Google" id="ProtNLM"/>
    </source>
</evidence>